<organism evidence="1 2">
    <name type="scientific">Flagellimonas pacifica</name>
    <dbReference type="NCBI Taxonomy" id="1247520"/>
    <lineage>
        <taxon>Bacteria</taxon>
        <taxon>Pseudomonadati</taxon>
        <taxon>Bacteroidota</taxon>
        <taxon>Flavobacteriia</taxon>
        <taxon>Flavobacteriales</taxon>
        <taxon>Flavobacteriaceae</taxon>
        <taxon>Flagellimonas</taxon>
    </lineage>
</organism>
<reference evidence="2" key="1">
    <citation type="submission" date="2017-09" db="EMBL/GenBank/DDBJ databases">
        <authorList>
            <person name="Varghese N."/>
            <person name="Submissions S."/>
        </authorList>
    </citation>
    <scope>NUCLEOTIDE SEQUENCE [LARGE SCALE GENOMIC DNA]</scope>
    <source>
        <strain evidence="2">DSM 25885</strain>
    </source>
</reference>
<dbReference type="SUPFAM" id="SSF56925">
    <property type="entry name" value="OMPA-like"/>
    <property type="match status" value="1"/>
</dbReference>
<gene>
    <name evidence="1" type="ORF">SAMN06265377_0622</name>
</gene>
<dbReference type="EMBL" id="OBEH01000001">
    <property type="protein sequence ID" value="SNY94960.1"/>
    <property type="molecule type" value="Genomic_DNA"/>
</dbReference>
<sequence length="473" mass="52207">MKAYSFFRSLLFLTFFIGNYSSFGQFTEGSSNIVIMDDESLNLQSVFNKTIAEASSAGAVANSLCLPNEFVEQLDAFLKKQPSPIPYNLRHDYDYIIADDVVILLQPEYAKGAFNTPMDKVLSTFQNTSSYVDFVTQLTGTDLGGLTKREKYNVQRAYGVLKYMLDKKGSYPFAAKTSFKFENCLVSLTPAYKVAKYEYPSITYDLSIETSIECDCPEENGSTSVKNGAFEYRAQSKGIYSGTKISFGDPINPGIFTKTIKCCAERTETEKTARAESNKEDTHFIKDTRNIFLNPNAVNEYKNYVVTEWGKDKEEQNDPNAEGGFFREAGSFAYGVYLGNTVGKEKDFYGITYGAELGYYHNISDDFQIGATAGYSRYTGKETDFGFEAEGESFIPVMAKASYSFSDAFGAEAGLGYAISASEGGEGGLSYSAGPFWRPLEAIVIFVGYSNIAFGEGSLGAFILSGRFSLSKK</sequence>
<evidence type="ECO:0000313" key="2">
    <source>
        <dbReference type="Proteomes" id="UP000219048"/>
    </source>
</evidence>
<dbReference type="AlphaFoldDB" id="A0A285MCS6"/>
<proteinExistence type="predicted"/>
<dbReference type="OrthoDB" id="1492374at2"/>
<keyword evidence="2" id="KW-1185">Reference proteome</keyword>
<name>A0A285MCS6_9FLAO</name>
<accession>A0A285MCS6</accession>
<dbReference type="Proteomes" id="UP000219048">
    <property type="component" value="Unassembled WGS sequence"/>
</dbReference>
<evidence type="ECO:0000313" key="1">
    <source>
        <dbReference type="EMBL" id="SNY94960.1"/>
    </source>
</evidence>
<dbReference type="InterPro" id="IPR011250">
    <property type="entry name" value="OMP/PagP_B-barrel"/>
</dbReference>
<protein>
    <submittedName>
        <fullName evidence="1">Uncharacterized protein</fullName>
    </submittedName>
</protein>
<dbReference type="RefSeq" id="WP_097044305.1">
    <property type="nucleotide sequence ID" value="NZ_OBEH01000001.1"/>
</dbReference>